<sequence length="54" mass="5992">AKSIKFSYQLLILNLVGPEMTHNQLVYNSQIFQDSEGLSTFCSELSSGGFMLGF</sequence>
<accession>A0A9W4X5N9</accession>
<evidence type="ECO:0000313" key="2">
    <source>
        <dbReference type="Proteomes" id="UP001153678"/>
    </source>
</evidence>
<keyword evidence="2" id="KW-1185">Reference proteome</keyword>
<dbReference type="EMBL" id="CAMKVN010015052">
    <property type="protein sequence ID" value="CAI2196816.1"/>
    <property type="molecule type" value="Genomic_DNA"/>
</dbReference>
<evidence type="ECO:0000313" key="1">
    <source>
        <dbReference type="EMBL" id="CAI2196816.1"/>
    </source>
</evidence>
<feature type="non-terminal residue" evidence="1">
    <location>
        <position position="1"/>
    </location>
</feature>
<proteinExistence type="predicted"/>
<name>A0A9W4X5N9_9GLOM</name>
<organism evidence="1 2">
    <name type="scientific">Funneliformis geosporum</name>
    <dbReference type="NCBI Taxonomy" id="1117311"/>
    <lineage>
        <taxon>Eukaryota</taxon>
        <taxon>Fungi</taxon>
        <taxon>Fungi incertae sedis</taxon>
        <taxon>Mucoromycota</taxon>
        <taxon>Glomeromycotina</taxon>
        <taxon>Glomeromycetes</taxon>
        <taxon>Glomerales</taxon>
        <taxon>Glomeraceae</taxon>
        <taxon>Funneliformis</taxon>
    </lineage>
</organism>
<feature type="non-terminal residue" evidence="1">
    <location>
        <position position="54"/>
    </location>
</feature>
<gene>
    <name evidence="1" type="ORF">FWILDA_LOCUS17766</name>
</gene>
<dbReference type="AlphaFoldDB" id="A0A9W4X5N9"/>
<protein>
    <submittedName>
        <fullName evidence="1">12899_t:CDS:1</fullName>
    </submittedName>
</protein>
<comment type="caution">
    <text evidence="1">The sequence shown here is derived from an EMBL/GenBank/DDBJ whole genome shotgun (WGS) entry which is preliminary data.</text>
</comment>
<dbReference type="Proteomes" id="UP001153678">
    <property type="component" value="Unassembled WGS sequence"/>
</dbReference>
<reference evidence="1" key="1">
    <citation type="submission" date="2022-08" db="EMBL/GenBank/DDBJ databases">
        <authorList>
            <person name="Kallberg Y."/>
            <person name="Tangrot J."/>
            <person name="Rosling A."/>
        </authorList>
    </citation>
    <scope>NUCLEOTIDE SEQUENCE</scope>
    <source>
        <strain evidence="1">Wild A</strain>
    </source>
</reference>